<name>A0AC35FVU5_9BILA</name>
<dbReference type="Proteomes" id="UP000887580">
    <property type="component" value="Unplaced"/>
</dbReference>
<protein>
    <submittedName>
        <fullName evidence="2">Peptidase A1 domain-containing protein</fullName>
    </submittedName>
</protein>
<organism evidence="1 2">
    <name type="scientific">Panagrolaimus sp. PS1159</name>
    <dbReference type="NCBI Taxonomy" id="55785"/>
    <lineage>
        <taxon>Eukaryota</taxon>
        <taxon>Metazoa</taxon>
        <taxon>Ecdysozoa</taxon>
        <taxon>Nematoda</taxon>
        <taxon>Chromadorea</taxon>
        <taxon>Rhabditida</taxon>
        <taxon>Tylenchina</taxon>
        <taxon>Panagrolaimomorpha</taxon>
        <taxon>Panagrolaimoidea</taxon>
        <taxon>Panagrolaimidae</taxon>
        <taxon>Panagrolaimus</taxon>
    </lineage>
</organism>
<reference evidence="2" key="1">
    <citation type="submission" date="2022-11" db="UniProtKB">
        <authorList>
            <consortium name="WormBaseParasite"/>
        </authorList>
    </citation>
    <scope>IDENTIFICATION</scope>
</reference>
<evidence type="ECO:0000313" key="2">
    <source>
        <dbReference type="WBParaSite" id="PS1159_v2.g2085.t1"/>
    </source>
</evidence>
<evidence type="ECO:0000313" key="1">
    <source>
        <dbReference type="Proteomes" id="UP000887580"/>
    </source>
</evidence>
<accession>A0AC35FVU5</accession>
<dbReference type="WBParaSite" id="PS1159_v2.g2085.t1">
    <property type="protein sequence ID" value="PS1159_v2.g2085.t1"/>
    <property type="gene ID" value="PS1159_v2.g2085"/>
</dbReference>
<proteinExistence type="predicted"/>
<sequence>MKLLILLAVIGCVAAASDVYQLPLIRVESRKTKMIKAGTWDAYFKDKQLLSQSLNESMADFDEVEYIGMAYIGTPAQAFKFHYDLTDYHFWVTDKKCGPRNAMTEPPHCPSFCSMPGGSSFCKESCKNQGNASDDDDDNVEQICNQKSKYGLTESSTAYLPQNYANGYLDYEFGYIYLTSGLTDKIRLGAFNSKNNTLNQPSAYFSQTKEMSPVFRDTPFDGIFGLNYMSLFVLQVVALMDKPMFTVYLQDTKKKYNVPGGYITFGGLDEEHCSPTIDSPNITPSHTFMINNVSFNTIEPPTIPLPNYWYVKLDTARTSIMGPPEIIKNLKKAAGANDDGIIDCDAEFGDLNIQSNSKFYTIPAKHLIIHNPDGSCSIALDSMPPNISQYWIFGVPWFKSYCTVYTAENYKIDVGFAKVVA</sequence>